<dbReference type="Proteomes" id="UP000605784">
    <property type="component" value="Unassembled WGS sequence"/>
</dbReference>
<dbReference type="EMBL" id="BMOU01000008">
    <property type="protein sequence ID" value="GGO03534.1"/>
    <property type="molecule type" value="Genomic_DNA"/>
</dbReference>
<keyword evidence="1" id="KW-0175">Coiled coil</keyword>
<keyword evidence="4" id="KW-1185">Reference proteome</keyword>
<proteinExistence type="predicted"/>
<evidence type="ECO:0000313" key="4">
    <source>
        <dbReference type="Proteomes" id="UP000605784"/>
    </source>
</evidence>
<dbReference type="RefSeq" id="WP_189002027.1">
    <property type="nucleotide sequence ID" value="NZ_BMOU01000008.1"/>
</dbReference>
<feature type="region of interest" description="Disordered" evidence="2">
    <location>
        <begin position="469"/>
        <end position="506"/>
    </location>
</feature>
<evidence type="ECO:0000256" key="2">
    <source>
        <dbReference type="SAM" id="MobiDB-lite"/>
    </source>
</evidence>
<dbReference type="AlphaFoldDB" id="A0A830GS97"/>
<reference evidence="3" key="1">
    <citation type="journal article" date="2014" name="Int. J. Syst. Evol. Microbiol.">
        <title>Complete genome sequence of Corynebacterium casei LMG S-19264T (=DSM 44701T), isolated from a smear-ripened cheese.</title>
        <authorList>
            <consortium name="US DOE Joint Genome Institute (JGI-PGF)"/>
            <person name="Walter F."/>
            <person name="Albersmeier A."/>
            <person name="Kalinowski J."/>
            <person name="Ruckert C."/>
        </authorList>
    </citation>
    <scope>NUCLEOTIDE SEQUENCE</scope>
    <source>
        <strain evidence="3">JCM 17820</strain>
    </source>
</reference>
<feature type="coiled-coil region" evidence="1">
    <location>
        <begin position="306"/>
        <end position="340"/>
    </location>
</feature>
<sequence>MGTTTKAASGSFGPVSDGPVRTDADFDLNNLSDDEREVVTADDFIIFGKASIEQWNDPAPGEEHLYIEMDALEEQIDQLLALDNLSRRHDDVKVGEFLDEYTLDESTTVHLDNDETLRFDAGDTLRTQVVREGETLPDGSGTAQEDALWIVANVYGRGTKGSVISQETRLGAYYGHLDGFSVTVYTREYEQADKGKVAREVDFLAVTIGEDELIKNKGSHFGVAEFQARFADAVSQSDDAGMRSSGSVTGSETVEALGRSLEQRFTMGIFNHLFSQSKTGLVGETIAVAQQSEQTIEEAATDVVDGEDADHIAQQAEERLDQLSETLQQEEMDRDDLANEVADELGMDKEEVHALFNELEAAVAEEADEPDDDPADDEPGDDEDAGTDEQGLDEGAVRDLIQQEVPDAVGSAIEEQLGDLETQSDDGGDAEYVTKEEFDDRLSTLSQQLETAVEGIGESVADNIAKQMQTAETGDPAGGSATAESDMKDEVEGVVDSMTFGDSGGN</sequence>
<gene>
    <name evidence="3" type="ORF">GCM10009030_39290</name>
</gene>
<evidence type="ECO:0000256" key="1">
    <source>
        <dbReference type="SAM" id="Coils"/>
    </source>
</evidence>
<accession>A0A830GS97</accession>
<name>A0A830GS97_9EURY</name>
<evidence type="ECO:0000313" key="3">
    <source>
        <dbReference type="EMBL" id="GGO03534.1"/>
    </source>
</evidence>
<protein>
    <submittedName>
        <fullName evidence="3">Uncharacterized protein</fullName>
    </submittedName>
</protein>
<reference evidence="3" key="2">
    <citation type="submission" date="2020-09" db="EMBL/GenBank/DDBJ databases">
        <authorList>
            <person name="Sun Q."/>
            <person name="Ohkuma M."/>
        </authorList>
    </citation>
    <scope>NUCLEOTIDE SEQUENCE</scope>
    <source>
        <strain evidence="3">JCM 17820</strain>
    </source>
</reference>
<comment type="caution">
    <text evidence="3">The sequence shown here is derived from an EMBL/GenBank/DDBJ whole genome shotgun (WGS) entry which is preliminary data.</text>
</comment>
<feature type="region of interest" description="Disordered" evidence="2">
    <location>
        <begin position="364"/>
        <end position="429"/>
    </location>
</feature>
<organism evidence="3 4">
    <name type="scientific">Haloarcula pellucida</name>
    <dbReference type="NCBI Taxonomy" id="1427151"/>
    <lineage>
        <taxon>Archaea</taxon>
        <taxon>Methanobacteriati</taxon>
        <taxon>Methanobacteriota</taxon>
        <taxon>Stenosarchaea group</taxon>
        <taxon>Halobacteria</taxon>
        <taxon>Halobacteriales</taxon>
        <taxon>Haloarculaceae</taxon>
        <taxon>Haloarcula</taxon>
    </lineage>
</organism>
<feature type="compositionally biased region" description="Acidic residues" evidence="2">
    <location>
        <begin position="364"/>
        <end position="392"/>
    </location>
</feature>
<feature type="compositionally biased region" description="Acidic residues" evidence="2">
    <location>
        <begin position="416"/>
        <end position="429"/>
    </location>
</feature>